<feature type="domain" description="NAD-dependent epimerase/dehydratase" evidence="1">
    <location>
        <begin position="3"/>
        <end position="216"/>
    </location>
</feature>
<dbReference type="Gene3D" id="3.40.50.720">
    <property type="entry name" value="NAD(P)-binding Rossmann-like Domain"/>
    <property type="match status" value="1"/>
</dbReference>
<dbReference type="AlphaFoldDB" id="A0A842JKK3"/>
<proteinExistence type="predicted"/>
<dbReference type="Pfam" id="PF01370">
    <property type="entry name" value="Epimerase"/>
    <property type="match status" value="1"/>
</dbReference>
<comment type="caution">
    <text evidence="2">The sequence shown here is derived from an EMBL/GenBank/DDBJ whole genome shotgun (WGS) entry which is preliminary data.</text>
</comment>
<dbReference type="RefSeq" id="WP_185905513.1">
    <property type="nucleotide sequence ID" value="NZ_JACMSE010000007.1"/>
</dbReference>
<sequence>MNALVLGGTQFIGRALAMELVARGHAVSILTRGRLPVDYEGLHARYVADRRNAESLRQLEGKRFDAVFDVSGYGAADVRPVLEALRPGTETRYVFLSSGAVYKPFSVPLSEDAPKGENEQWGRYGTDKLAAEELLREHRSREGFALSIVRPAYVYGPGNNLYREAYLFDRLERGEAVPVPQGGTTTQFVHINDLVNLLVGIAQRAPDGETEAFNCAHPEPVGWPALVGASAAAMDVEPRFKEVDYRGVMEPREFFPFRDCTYLLDVGRAARLGLAPAIDLREGLAETYAWYRRARPRLIDPKMNRVEEALAAG</sequence>
<evidence type="ECO:0000259" key="1">
    <source>
        <dbReference type="Pfam" id="PF01370"/>
    </source>
</evidence>
<dbReference type="SUPFAM" id="SSF51735">
    <property type="entry name" value="NAD(P)-binding Rossmann-fold domains"/>
    <property type="match status" value="1"/>
</dbReference>
<accession>A0A842JKK3</accession>
<dbReference type="Proteomes" id="UP000587396">
    <property type="component" value="Unassembled WGS sequence"/>
</dbReference>
<dbReference type="InterPro" id="IPR050177">
    <property type="entry name" value="Lipid_A_modif_metabolic_enz"/>
</dbReference>
<protein>
    <submittedName>
        <fullName evidence="2">NAD-dependent epimerase/dehydratase family protein</fullName>
    </submittedName>
</protein>
<evidence type="ECO:0000313" key="2">
    <source>
        <dbReference type="EMBL" id="MBC2889729.1"/>
    </source>
</evidence>
<evidence type="ECO:0000313" key="3">
    <source>
        <dbReference type="Proteomes" id="UP000587396"/>
    </source>
</evidence>
<dbReference type="EMBL" id="JACMSE010000007">
    <property type="protein sequence ID" value="MBC2889729.1"/>
    <property type="molecule type" value="Genomic_DNA"/>
</dbReference>
<dbReference type="InterPro" id="IPR001509">
    <property type="entry name" value="Epimerase_deHydtase"/>
</dbReference>
<name>A0A842JKK3_9ACTN</name>
<dbReference type="PANTHER" id="PTHR43245">
    <property type="entry name" value="BIFUNCTIONAL POLYMYXIN RESISTANCE PROTEIN ARNA"/>
    <property type="match status" value="1"/>
</dbReference>
<dbReference type="InterPro" id="IPR036291">
    <property type="entry name" value="NAD(P)-bd_dom_sf"/>
</dbReference>
<organism evidence="2 3">
    <name type="scientific">Gordonibacter massiliensis</name>
    <name type="common">ex Traore et al. 2017</name>
    <dbReference type="NCBI Taxonomy" id="1841863"/>
    <lineage>
        <taxon>Bacteria</taxon>
        <taxon>Bacillati</taxon>
        <taxon>Actinomycetota</taxon>
        <taxon>Coriobacteriia</taxon>
        <taxon>Eggerthellales</taxon>
        <taxon>Eggerthellaceae</taxon>
        <taxon>Gordonibacter</taxon>
    </lineage>
</organism>
<gene>
    <name evidence="2" type="ORF">H7313_10305</name>
</gene>
<keyword evidence="3" id="KW-1185">Reference proteome</keyword>
<reference evidence="2 3" key="1">
    <citation type="submission" date="2020-08" db="EMBL/GenBank/DDBJ databases">
        <authorList>
            <person name="Liu C."/>
            <person name="Sun Q."/>
        </authorList>
    </citation>
    <scope>NUCLEOTIDE SEQUENCE [LARGE SCALE GENOMIC DNA]</scope>
    <source>
        <strain evidence="2 3">N22</strain>
    </source>
</reference>